<keyword evidence="6" id="KW-1185">Reference proteome</keyword>
<dbReference type="InterPro" id="IPR037207">
    <property type="entry name" value="Nuop51_4Fe4S-bd_sf"/>
</dbReference>
<sequence length="242" mass="26220">MCGEGTALVESIEGKSGRPRMKPPFIKQCGLFKLPTLVNNVESLSLVPSILLDDSKEYLTYGTEGSVGTKLVSVGGNVRNPGVFEIPFGITLREIIYELAGGIIDNNEIRLVQLGGASGKIASPKILDIPYTYEDLRKVGLTVGSGAILVVDKRTSVLEFLKATQEFFSHESCGQCTPCREGNLHISLILDKCIEGTAKKKDIANLEKFANIMCDSSLCGLGETAQSALLSAMHWFKEEFEV</sequence>
<evidence type="ECO:0000256" key="1">
    <source>
        <dbReference type="ARBA" id="ARBA00022723"/>
    </source>
</evidence>
<dbReference type="SUPFAM" id="SSF140490">
    <property type="entry name" value="Nqo1C-terminal domain-like"/>
    <property type="match status" value="1"/>
</dbReference>
<dbReference type="Pfam" id="PF10531">
    <property type="entry name" value="SLBB"/>
    <property type="match status" value="1"/>
</dbReference>
<dbReference type="PROSITE" id="PS00645">
    <property type="entry name" value="COMPLEX1_51K_2"/>
    <property type="match status" value="1"/>
</dbReference>
<dbReference type="SUPFAM" id="SSF142984">
    <property type="entry name" value="Nqo1 middle domain-like"/>
    <property type="match status" value="1"/>
</dbReference>
<dbReference type="Gene3D" id="1.20.1440.230">
    <property type="entry name" value="NADH-ubiquinone oxidoreductase 51kDa subunit, iron-sulphur binding domain"/>
    <property type="match status" value="1"/>
</dbReference>
<dbReference type="GO" id="GO:0008137">
    <property type="term" value="F:NADH dehydrogenase (ubiquinone) activity"/>
    <property type="evidence" value="ECO:0007669"/>
    <property type="project" value="InterPro"/>
</dbReference>
<dbReference type="InterPro" id="IPR001949">
    <property type="entry name" value="NADH-UbQ_OxRdtase_51kDa_CS"/>
</dbReference>
<evidence type="ECO:0000313" key="6">
    <source>
        <dbReference type="Proteomes" id="UP000182135"/>
    </source>
</evidence>
<dbReference type="GO" id="GO:0010181">
    <property type="term" value="F:FMN binding"/>
    <property type="evidence" value="ECO:0007669"/>
    <property type="project" value="InterPro"/>
</dbReference>
<evidence type="ECO:0000259" key="4">
    <source>
        <dbReference type="SMART" id="SM00928"/>
    </source>
</evidence>
<keyword evidence="2" id="KW-0408">Iron</keyword>
<dbReference type="GO" id="GO:0046872">
    <property type="term" value="F:metal ion binding"/>
    <property type="evidence" value="ECO:0007669"/>
    <property type="project" value="UniProtKB-KW"/>
</dbReference>
<dbReference type="InterPro" id="IPR037225">
    <property type="entry name" value="Nuo51_FMN-bd_sf"/>
</dbReference>
<gene>
    <name evidence="5" type="ORF">SAMN04487885_104186</name>
</gene>
<feature type="domain" description="NADH-ubiquinone oxidoreductase 51kDa subunit iron-sulphur binding" evidence="4">
    <location>
        <begin position="158"/>
        <end position="203"/>
    </location>
</feature>
<dbReference type="Proteomes" id="UP000182135">
    <property type="component" value="Unassembled WGS sequence"/>
</dbReference>
<dbReference type="SMART" id="SM00928">
    <property type="entry name" value="NADH_4Fe-4S"/>
    <property type="match status" value="1"/>
</dbReference>
<keyword evidence="1" id="KW-0479">Metal-binding</keyword>
<dbReference type="Gene3D" id="3.40.50.11540">
    <property type="entry name" value="NADH-ubiquinone oxidoreductase 51kDa subunit"/>
    <property type="match status" value="1"/>
</dbReference>
<evidence type="ECO:0000256" key="2">
    <source>
        <dbReference type="ARBA" id="ARBA00023004"/>
    </source>
</evidence>
<dbReference type="AlphaFoldDB" id="A0A1I2K8E3"/>
<protein>
    <submittedName>
        <fullName evidence="5">Respiratory-chain NADH dehydrogenase subunit</fullName>
    </submittedName>
</protein>
<proteinExistence type="predicted"/>
<reference evidence="5 6" key="1">
    <citation type="submission" date="2016-10" db="EMBL/GenBank/DDBJ databases">
        <authorList>
            <person name="de Groot N.N."/>
        </authorList>
    </citation>
    <scope>NUCLEOTIDE SEQUENCE [LARGE SCALE GENOMIC DNA]</scope>
    <source>
        <strain evidence="5 6">NLAE-zl-G419</strain>
    </source>
</reference>
<dbReference type="PANTHER" id="PTHR43578">
    <property type="entry name" value="NADH-QUINONE OXIDOREDUCTASE SUBUNIT F"/>
    <property type="match status" value="1"/>
</dbReference>
<dbReference type="SUPFAM" id="SSF142019">
    <property type="entry name" value="Nqo1 FMN-binding domain-like"/>
    <property type="match status" value="1"/>
</dbReference>
<dbReference type="InterPro" id="IPR019575">
    <property type="entry name" value="Nuop51_4Fe4S-bd"/>
</dbReference>
<organism evidence="5 6">
    <name type="scientific">Clostridium cadaveris</name>
    <dbReference type="NCBI Taxonomy" id="1529"/>
    <lineage>
        <taxon>Bacteria</taxon>
        <taxon>Bacillati</taxon>
        <taxon>Bacillota</taxon>
        <taxon>Clostridia</taxon>
        <taxon>Eubacteriales</taxon>
        <taxon>Clostridiaceae</taxon>
        <taxon>Clostridium</taxon>
    </lineage>
</organism>
<evidence type="ECO:0000256" key="3">
    <source>
        <dbReference type="ARBA" id="ARBA00023014"/>
    </source>
</evidence>
<dbReference type="Gene3D" id="3.10.20.600">
    <property type="match status" value="1"/>
</dbReference>
<accession>A0A1I2K8E3</accession>
<dbReference type="GO" id="GO:0051539">
    <property type="term" value="F:4 iron, 4 sulfur cluster binding"/>
    <property type="evidence" value="ECO:0007669"/>
    <property type="project" value="InterPro"/>
</dbReference>
<dbReference type="InterPro" id="IPR019554">
    <property type="entry name" value="Soluble_ligand-bd"/>
</dbReference>
<dbReference type="PANTHER" id="PTHR43578:SF3">
    <property type="entry name" value="NADH-QUINONE OXIDOREDUCTASE SUBUNIT F"/>
    <property type="match status" value="1"/>
</dbReference>
<name>A0A1I2K8E3_9CLOT</name>
<evidence type="ECO:0000313" key="5">
    <source>
        <dbReference type="EMBL" id="SFF62588.1"/>
    </source>
</evidence>
<dbReference type="STRING" id="1529.SAMN04487885_104186"/>
<keyword evidence="3" id="KW-0411">Iron-sulfur</keyword>
<dbReference type="eggNOG" id="COG1894">
    <property type="taxonomic scope" value="Bacteria"/>
</dbReference>
<dbReference type="EMBL" id="FOOE01000004">
    <property type="protein sequence ID" value="SFF62588.1"/>
    <property type="molecule type" value="Genomic_DNA"/>
</dbReference>
<dbReference type="Pfam" id="PF10589">
    <property type="entry name" value="NADH_4Fe-4S"/>
    <property type="match status" value="1"/>
</dbReference>